<comment type="caution">
    <text evidence="1">The sequence shown here is derived from an EMBL/GenBank/DDBJ whole genome shotgun (WGS) entry which is preliminary data.</text>
</comment>
<name>A0A969PPA3_9BACI</name>
<organism evidence="1 2">
    <name type="scientific">Alkalicoccus luteus</name>
    <dbReference type="NCBI Taxonomy" id="1237094"/>
    <lineage>
        <taxon>Bacteria</taxon>
        <taxon>Bacillati</taxon>
        <taxon>Bacillota</taxon>
        <taxon>Bacilli</taxon>
        <taxon>Bacillales</taxon>
        <taxon>Bacillaceae</taxon>
        <taxon>Alkalicoccus</taxon>
    </lineage>
</organism>
<gene>
    <name evidence="1" type="ORF">HCN83_05545</name>
</gene>
<evidence type="ECO:0008006" key="3">
    <source>
        <dbReference type="Google" id="ProtNLM"/>
    </source>
</evidence>
<accession>A0A969PPA3</accession>
<reference evidence="1 2" key="1">
    <citation type="submission" date="2020-03" db="EMBL/GenBank/DDBJ databases">
        <title>Assessment of the enzymatic potential of alkaline-tolerant lipase obtained from Bacillus luteus H11 (technogenic soil) for the bioremediation of saline soils contaminated with petroleum substances.</title>
        <authorList>
            <person name="Kalwasinska A."/>
        </authorList>
    </citation>
    <scope>NUCLEOTIDE SEQUENCE [LARGE SCALE GENOMIC DNA]</scope>
    <source>
        <strain evidence="1 2">H11</strain>
    </source>
</reference>
<keyword evidence="2" id="KW-1185">Reference proteome</keyword>
<dbReference type="NCBIfam" id="TIGR03826">
    <property type="entry name" value="YvyF"/>
    <property type="match status" value="1"/>
</dbReference>
<evidence type="ECO:0000313" key="2">
    <source>
        <dbReference type="Proteomes" id="UP000752012"/>
    </source>
</evidence>
<sequence length="144" mass="16573">MPELANCPDCGALFVKALRSVCETCAKDVEAQFDTVYSFIRKRDNRRASIDEVVESTGVSKERIFQFIREGRILLSQFPNLTYPCDSCGKDIREGKLCSTCRSRIESGIEQSNREKDFSDRKAVREKSRYTTYHSLEGKVRKDR</sequence>
<proteinExistence type="predicted"/>
<evidence type="ECO:0000313" key="1">
    <source>
        <dbReference type="EMBL" id="NJP37050.1"/>
    </source>
</evidence>
<dbReference type="EMBL" id="JAATHJ010000006">
    <property type="protein sequence ID" value="NJP37050.1"/>
    <property type="molecule type" value="Genomic_DNA"/>
</dbReference>
<dbReference type="InterPro" id="IPR022258">
    <property type="entry name" value="Flagellar_operon_YvyF"/>
</dbReference>
<dbReference type="RefSeq" id="WP_168005351.1">
    <property type="nucleotide sequence ID" value="NZ_JAATHJ010000006.1"/>
</dbReference>
<dbReference type="AlphaFoldDB" id="A0A969PPA3"/>
<protein>
    <recommendedName>
        <fullName evidence="3">Flagellar operon protein TIGR03826</fullName>
    </recommendedName>
</protein>
<dbReference type="Proteomes" id="UP000752012">
    <property type="component" value="Unassembled WGS sequence"/>
</dbReference>